<reference evidence="1 2" key="1">
    <citation type="submission" date="2015-09" db="EMBL/GenBank/DDBJ databases">
        <title>Host preference determinants of Valsa canker pathogens revealed by comparative genomics.</title>
        <authorList>
            <person name="Yin Z."/>
            <person name="Huang L."/>
        </authorList>
    </citation>
    <scope>NUCLEOTIDE SEQUENCE [LARGE SCALE GENOMIC DNA]</scope>
    <source>
        <strain evidence="1 2">03-1</strain>
    </source>
</reference>
<comment type="caution">
    <text evidence="1">The sequence shown here is derived from an EMBL/GenBank/DDBJ whole genome shotgun (WGS) entry which is preliminary data.</text>
</comment>
<dbReference type="OrthoDB" id="5234139at2759"/>
<dbReference type="Proteomes" id="UP000283895">
    <property type="component" value="Unassembled WGS sequence"/>
</dbReference>
<dbReference type="EMBL" id="LKEA01000017">
    <property type="protein sequence ID" value="ROW02486.1"/>
    <property type="molecule type" value="Genomic_DNA"/>
</dbReference>
<evidence type="ECO:0000313" key="2">
    <source>
        <dbReference type="Proteomes" id="UP000283895"/>
    </source>
</evidence>
<name>A0A423WGJ3_9PEZI</name>
<accession>A0A423WGJ3</accession>
<organism evidence="1 2">
    <name type="scientific">Cytospora schulzeri</name>
    <dbReference type="NCBI Taxonomy" id="448051"/>
    <lineage>
        <taxon>Eukaryota</taxon>
        <taxon>Fungi</taxon>
        <taxon>Dikarya</taxon>
        <taxon>Ascomycota</taxon>
        <taxon>Pezizomycotina</taxon>
        <taxon>Sordariomycetes</taxon>
        <taxon>Sordariomycetidae</taxon>
        <taxon>Diaporthales</taxon>
        <taxon>Cytosporaceae</taxon>
        <taxon>Cytospora</taxon>
    </lineage>
</organism>
<gene>
    <name evidence="1" type="ORF">VMCG_06061</name>
</gene>
<dbReference type="AlphaFoldDB" id="A0A423WGJ3"/>
<keyword evidence="2" id="KW-1185">Reference proteome</keyword>
<evidence type="ECO:0000313" key="1">
    <source>
        <dbReference type="EMBL" id="ROW02486.1"/>
    </source>
</evidence>
<proteinExistence type="predicted"/>
<sequence length="247" mass="27974">MKRMWTQMRKQFQKAKSPSSAVKLVDRTTCPAFLSLKKLTDDPELHRHIKSHARQLMLDLELPVPNARGDVCRCPDRTHREKNAFRLGRRVAANDDGWQDALAQALVGYIVSHLSAGIDARVHRAIEDTVLDWVGFCPNHLSRSSPVGVVEAVCRSIEARLSGERESLQRCAVLGALLNIVTGRMRRACDEFREDVDFPEHVWRHDEKVVGAFEVYLRDPSREAFEVAVGDLELGLSERRLCVCGKH</sequence>
<protein>
    <submittedName>
        <fullName evidence="1">Uncharacterized protein</fullName>
    </submittedName>
</protein>